<dbReference type="PROSITE" id="PS00518">
    <property type="entry name" value="ZF_RING_1"/>
    <property type="match status" value="1"/>
</dbReference>
<evidence type="ECO:0000259" key="8">
    <source>
        <dbReference type="PROSITE" id="PS50089"/>
    </source>
</evidence>
<dbReference type="Pfam" id="PF00622">
    <property type="entry name" value="SPRY"/>
    <property type="match status" value="1"/>
</dbReference>
<comment type="caution">
    <text evidence="11">The sequence shown here is derived from an EMBL/GenBank/DDBJ whole genome shotgun (WGS) entry which is preliminary data.</text>
</comment>
<proteinExistence type="inferred from homology"/>
<sequence>MDQPLEEAADDFGMEKLECKICYCAYSKSGWQPEVLECHHHLCAKCLAKIIDLSESSPRAVVCPFCRYVTNLPACRKPANHYNMWMELSTQSCHLHESQLEILHTPGQAMADFTSTSPFSAQSNNMIITTVHPPQDPAVFVSRDRRSSNLDYVVSFTWPWMVWRGMAMLYQTLGWALVWLVGLLHFGSLPLGVYMLIIQETTWGMLLVCLVPVSLFLSMLYGICHCMCHEFWNWPSSGCGFLMSVVVHGDLALNEQEKELNQRLRRLYPAVNEQETPLPRSWSPKDKFSYIGLSQNNLRVHYKGHGKTPKDAASVRATHPIPAACGVYYFEVKIISKGRDGYMGIGLSAQGVNMNRLPGWDKHSYGYHGDDGHSFCSSGTGQPYGPTFTTGDVIGCCVNLINNTCFYTKNGHSLGIAFTDLPPNLYPTVGLQTPGEVVDANFGQHPFVFDIEDYMREWRTKIQAQIERFPIGEREGEWQAMIQKMVASYLVHHSYCATAEAFAKSTEQAVHEELASIKNRQRIQKLVLSGRMGEAIETTQQLYPSLLERNPDLLFMLKVRQFIEMVNGTDSEVRCLGGRSPKSQDSYPGSPRLFNSPTHKPSGSQAYLTGFDGNCCNGVLSSKGHSSAHSHKPCPVTSGDLAVLNGSRIQQAGLSNEVEMEVDHISNGVSESSSNGFLNGSSTHGAEVEDCDAEMEVESVQSKRQLCGGSQAAIERMIHFGRELQSMSEHLRRERGKSSANKKMLKDAFSLLAYSDPWSSPVGYQLDSIQREPVCSTLNSAILETHNLPKQPPLAQAVGQAAQCLALMARTGIGSCAFSSVDDYLH</sequence>
<evidence type="ECO:0000256" key="4">
    <source>
        <dbReference type="ARBA" id="ARBA00022833"/>
    </source>
</evidence>
<dbReference type="SUPFAM" id="SSF49899">
    <property type="entry name" value="Concanavalin A-like lectins/glucanases"/>
    <property type="match status" value="1"/>
</dbReference>
<gene>
    <name evidence="11" type="ORF">P4O66_002981</name>
</gene>
<feature type="compositionally biased region" description="Polar residues" evidence="6">
    <location>
        <begin position="581"/>
        <end position="601"/>
    </location>
</feature>
<dbReference type="InterPro" id="IPR050618">
    <property type="entry name" value="Ubq-SigPath_Reg"/>
</dbReference>
<keyword evidence="4" id="KW-0862">Zinc</keyword>
<dbReference type="Gene3D" id="2.60.120.920">
    <property type="match status" value="1"/>
</dbReference>
<evidence type="ECO:0000256" key="6">
    <source>
        <dbReference type="SAM" id="MobiDB-lite"/>
    </source>
</evidence>
<accession>A0AAD8YTK6</accession>
<name>A0AAD8YTK6_9TELE</name>
<dbReference type="SMART" id="SM00667">
    <property type="entry name" value="LisH"/>
    <property type="match status" value="1"/>
</dbReference>
<evidence type="ECO:0000259" key="10">
    <source>
        <dbReference type="PROSITE" id="PS50897"/>
    </source>
</evidence>
<dbReference type="SMART" id="SM00757">
    <property type="entry name" value="CRA"/>
    <property type="match status" value="1"/>
</dbReference>
<dbReference type="PROSITE" id="PS50897">
    <property type="entry name" value="CTLH"/>
    <property type="match status" value="1"/>
</dbReference>
<dbReference type="InterPro" id="IPR017907">
    <property type="entry name" value="Znf_RING_CS"/>
</dbReference>
<keyword evidence="2" id="KW-0479">Metal-binding</keyword>
<dbReference type="InterPro" id="IPR013320">
    <property type="entry name" value="ConA-like_dom_sf"/>
</dbReference>
<dbReference type="Pfam" id="PF10607">
    <property type="entry name" value="CTLH"/>
    <property type="match status" value="2"/>
</dbReference>
<evidence type="ECO:0000256" key="7">
    <source>
        <dbReference type="SAM" id="Phobius"/>
    </source>
</evidence>
<feature type="region of interest" description="Disordered" evidence="6">
    <location>
        <begin position="577"/>
        <end position="601"/>
    </location>
</feature>
<dbReference type="Proteomes" id="UP001239994">
    <property type="component" value="Unassembled WGS sequence"/>
</dbReference>
<feature type="transmembrane region" description="Helical" evidence="7">
    <location>
        <begin position="176"/>
        <end position="197"/>
    </location>
</feature>
<evidence type="ECO:0000256" key="5">
    <source>
        <dbReference type="PROSITE-ProRule" id="PRU00175"/>
    </source>
</evidence>
<dbReference type="CDD" id="cd16555">
    <property type="entry name" value="RING-HC_RNF182"/>
    <property type="match status" value="1"/>
</dbReference>
<evidence type="ECO:0000313" key="11">
    <source>
        <dbReference type="EMBL" id="KAK1786667.1"/>
    </source>
</evidence>
<dbReference type="PROSITE" id="PS50896">
    <property type="entry name" value="LISH"/>
    <property type="match status" value="1"/>
</dbReference>
<feature type="domain" description="CTLH" evidence="10">
    <location>
        <begin position="516"/>
        <end position="573"/>
    </location>
</feature>
<keyword evidence="7" id="KW-0812">Transmembrane</keyword>
<dbReference type="EMBL" id="JAROKS010000024">
    <property type="protein sequence ID" value="KAK1786667.1"/>
    <property type="molecule type" value="Genomic_DNA"/>
</dbReference>
<evidence type="ECO:0000313" key="12">
    <source>
        <dbReference type="Proteomes" id="UP001239994"/>
    </source>
</evidence>
<evidence type="ECO:0000256" key="3">
    <source>
        <dbReference type="ARBA" id="ARBA00022771"/>
    </source>
</evidence>
<dbReference type="InterPro" id="IPR013083">
    <property type="entry name" value="Znf_RING/FYVE/PHD"/>
</dbReference>
<keyword evidence="7" id="KW-1133">Transmembrane helix</keyword>
<feature type="transmembrane region" description="Helical" evidence="7">
    <location>
        <begin position="204"/>
        <end position="223"/>
    </location>
</feature>
<dbReference type="AlphaFoldDB" id="A0AAD8YTK6"/>
<evidence type="ECO:0000259" key="9">
    <source>
        <dbReference type="PROSITE" id="PS50188"/>
    </source>
</evidence>
<dbReference type="InterPro" id="IPR043136">
    <property type="entry name" value="B30.2/SPRY_sf"/>
</dbReference>
<feature type="domain" description="B30.2/SPRY" evidence="9">
    <location>
        <begin position="260"/>
        <end position="447"/>
    </location>
</feature>
<dbReference type="Gene3D" id="3.30.40.10">
    <property type="entry name" value="Zinc/RING finger domain, C3HC4 (zinc finger)"/>
    <property type="match status" value="1"/>
</dbReference>
<dbReference type="InterPro" id="IPR047986">
    <property type="entry name" value="RNF182_RING-HC"/>
</dbReference>
<comment type="similarity">
    <text evidence="1">Belongs to the RANBP9/10 family.</text>
</comment>
<dbReference type="InterPro" id="IPR001870">
    <property type="entry name" value="B30.2/SPRY"/>
</dbReference>
<dbReference type="PROSITE" id="PS50188">
    <property type="entry name" value="B302_SPRY"/>
    <property type="match status" value="1"/>
</dbReference>
<dbReference type="CDD" id="cd12909">
    <property type="entry name" value="SPRY_RanBP9_10"/>
    <property type="match status" value="1"/>
</dbReference>
<evidence type="ECO:0008006" key="13">
    <source>
        <dbReference type="Google" id="ProtNLM"/>
    </source>
</evidence>
<dbReference type="FunFam" id="2.60.120.920:FF:000011">
    <property type="entry name" value="RAN binding protein 10"/>
    <property type="match status" value="1"/>
</dbReference>
<dbReference type="SMART" id="SM00449">
    <property type="entry name" value="SPRY"/>
    <property type="match status" value="1"/>
</dbReference>
<dbReference type="InterPro" id="IPR035782">
    <property type="entry name" value="SPRY_RanBP9/10"/>
</dbReference>
<protein>
    <recommendedName>
        <fullName evidence="13">RING-type E3 ubiquitin transferase</fullName>
    </recommendedName>
</protein>
<dbReference type="InterPro" id="IPR006595">
    <property type="entry name" value="CTLH_C"/>
</dbReference>
<dbReference type="GO" id="GO:0008270">
    <property type="term" value="F:zinc ion binding"/>
    <property type="evidence" value="ECO:0007669"/>
    <property type="project" value="UniProtKB-KW"/>
</dbReference>
<reference evidence="11" key="1">
    <citation type="submission" date="2023-03" db="EMBL/GenBank/DDBJ databases">
        <title>Electrophorus voltai genome.</title>
        <authorList>
            <person name="Bian C."/>
        </authorList>
    </citation>
    <scope>NUCLEOTIDE SEQUENCE</scope>
    <source>
        <strain evidence="11">CB-2022</strain>
        <tissue evidence="11">Muscle</tissue>
    </source>
</reference>
<feature type="domain" description="RING-type" evidence="8">
    <location>
        <begin position="19"/>
        <end position="67"/>
    </location>
</feature>
<keyword evidence="3 5" id="KW-0863">Zinc-finger</keyword>
<dbReference type="PROSITE" id="PS50089">
    <property type="entry name" value="ZF_RING_2"/>
    <property type="match status" value="1"/>
</dbReference>
<dbReference type="InterPro" id="IPR003877">
    <property type="entry name" value="SPRY_dom"/>
</dbReference>
<evidence type="ECO:0000256" key="1">
    <source>
        <dbReference type="ARBA" id="ARBA00006535"/>
    </source>
</evidence>
<dbReference type="SMART" id="SM00668">
    <property type="entry name" value="CTLH"/>
    <property type="match status" value="1"/>
</dbReference>
<dbReference type="InterPro" id="IPR013144">
    <property type="entry name" value="CRA_dom"/>
</dbReference>
<dbReference type="InterPro" id="IPR024964">
    <property type="entry name" value="CTLH/CRA"/>
</dbReference>
<dbReference type="PANTHER" id="PTHR12864">
    <property type="entry name" value="RAN BINDING PROTEIN 9-RELATED"/>
    <property type="match status" value="1"/>
</dbReference>
<dbReference type="SMART" id="SM00184">
    <property type="entry name" value="RING"/>
    <property type="match status" value="1"/>
</dbReference>
<keyword evidence="12" id="KW-1185">Reference proteome</keyword>
<evidence type="ECO:0000256" key="2">
    <source>
        <dbReference type="ARBA" id="ARBA00022723"/>
    </source>
</evidence>
<organism evidence="11 12">
    <name type="scientific">Electrophorus voltai</name>
    <dbReference type="NCBI Taxonomy" id="2609070"/>
    <lineage>
        <taxon>Eukaryota</taxon>
        <taxon>Metazoa</taxon>
        <taxon>Chordata</taxon>
        <taxon>Craniata</taxon>
        <taxon>Vertebrata</taxon>
        <taxon>Euteleostomi</taxon>
        <taxon>Actinopterygii</taxon>
        <taxon>Neopterygii</taxon>
        <taxon>Teleostei</taxon>
        <taxon>Ostariophysi</taxon>
        <taxon>Gymnotiformes</taxon>
        <taxon>Gymnotoidei</taxon>
        <taxon>Gymnotidae</taxon>
        <taxon>Electrophorus</taxon>
    </lineage>
</organism>
<dbReference type="SUPFAM" id="SSF57850">
    <property type="entry name" value="RING/U-box"/>
    <property type="match status" value="1"/>
</dbReference>
<dbReference type="InterPro" id="IPR006594">
    <property type="entry name" value="LisH"/>
</dbReference>
<keyword evidence="7" id="KW-0472">Membrane</keyword>
<dbReference type="InterPro" id="IPR001841">
    <property type="entry name" value="Znf_RING"/>
</dbReference>